<protein>
    <submittedName>
        <fullName evidence="1">Uncharacterized protein</fullName>
    </submittedName>
</protein>
<accession>K2H271</accession>
<organism evidence="1">
    <name type="scientific">uncultured bacterium</name>
    <name type="common">gcode 4</name>
    <dbReference type="NCBI Taxonomy" id="1234023"/>
    <lineage>
        <taxon>Bacteria</taxon>
        <taxon>environmental samples</taxon>
    </lineage>
</organism>
<sequence length="72" mass="8815">MRNWQAHYWTIYPENEWTVYQWTINKWYYKNPDKGIDSMLSEAESEARENEAKVRLMKLAEITTNAMRALWI</sequence>
<proteinExistence type="predicted"/>
<name>K2H271_9BACT</name>
<reference evidence="1" key="1">
    <citation type="journal article" date="2012" name="Science">
        <title>Fermentation, hydrogen, and sulfur metabolism in multiple uncultivated bacterial phyla.</title>
        <authorList>
            <person name="Wrighton K.C."/>
            <person name="Thomas B.C."/>
            <person name="Sharon I."/>
            <person name="Miller C.S."/>
            <person name="Castelle C.J."/>
            <person name="VerBerkmoes N.C."/>
            <person name="Wilkins M.J."/>
            <person name="Hettich R.L."/>
            <person name="Lipton M.S."/>
            <person name="Williams K.H."/>
            <person name="Long P.E."/>
            <person name="Banfield J.F."/>
        </authorList>
    </citation>
    <scope>NUCLEOTIDE SEQUENCE [LARGE SCALE GENOMIC DNA]</scope>
</reference>
<comment type="caution">
    <text evidence="1">The sequence shown here is derived from an EMBL/GenBank/DDBJ whole genome shotgun (WGS) entry which is preliminary data.</text>
</comment>
<evidence type="ECO:0000313" key="1">
    <source>
        <dbReference type="EMBL" id="EKE29945.1"/>
    </source>
</evidence>
<dbReference type="EMBL" id="AMFJ01000073">
    <property type="protein sequence ID" value="EKE29945.1"/>
    <property type="molecule type" value="Genomic_DNA"/>
</dbReference>
<dbReference type="AlphaFoldDB" id="K2H271"/>
<gene>
    <name evidence="1" type="ORF">ACD_2C00073G0033</name>
</gene>